<evidence type="ECO:0000313" key="2">
    <source>
        <dbReference type="Proteomes" id="UP000494119"/>
    </source>
</evidence>
<dbReference type="AlphaFoldDB" id="A0A6J5G434"/>
<sequence length="173" mass="18516">MCAICNFKIEFSVGHRSALSVAVATRKAIESGWVEPPGAVQGALAAARVRMASVEALNLLQARIEGAHGEEALLGLPDFYVLLIENDTWGFFHATMNGFDPDIVPEIPDVSATDEEKRSNIVVTSEVVLRGWLEGRLSTARAIAESLLIIDAPSAHVASLSRMFTAAERVATG</sequence>
<proteinExistence type="predicted"/>
<dbReference type="Proteomes" id="UP000494119">
    <property type="component" value="Unassembled WGS sequence"/>
</dbReference>
<gene>
    <name evidence="1" type="ORF">LMG28688_03184</name>
</gene>
<evidence type="ECO:0000313" key="1">
    <source>
        <dbReference type="EMBL" id="CAB3790916.1"/>
    </source>
</evidence>
<protein>
    <submittedName>
        <fullName evidence="1">Uncharacterized protein</fullName>
    </submittedName>
</protein>
<keyword evidence="2" id="KW-1185">Reference proteome</keyword>
<organism evidence="1 2">
    <name type="scientific">Paraburkholderia caffeinitolerans</name>
    <dbReference type="NCBI Taxonomy" id="1723730"/>
    <lineage>
        <taxon>Bacteria</taxon>
        <taxon>Pseudomonadati</taxon>
        <taxon>Pseudomonadota</taxon>
        <taxon>Betaproteobacteria</taxon>
        <taxon>Burkholderiales</taxon>
        <taxon>Burkholderiaceae</taxon>
        <taxon>Paraburkholderia</taxon>
    </lineage>
</organism>
<dbReference type="RefSeq" id="WP_175195335.1">
    <property type="nucleotide sequence ID" value="NZ_CADIKL010000014.1"/>
</dbReference>
<accession>A0A6J5G434</accession>
<name>A0A6J5G434_9BURK</name>
<reference evidence="1 2" key="1">
    <citation type="submission" date="2020-04" db="EMBL/GenBank/DDBJ databases">
        <authorList>
            <person name="De Canck E."/>
        </authorList>
    </citation>
    <scope>NUCLEOTIDE SEQUENCE [LARGE SCALE GENOMIC DNA]</scope>
    <source>
        <strain evidence="1 2">LMG 28688</strain>
    </source>
</reference>
<dbReference type="EMBL" id="CADIKL010000014">
    <property type="protein sequence ID" value="CAB3790916.1"/>
    <property type="molecule type" value="Genomic_DNA"/>
</dbReference>